<organism evidence="2 3">
    <name type="scientific">Paraburkholderia hiiakae</name>
    <dbReference type="NCBI Taxonomy" id="1081782"/>
    <lineage>
        <taxon>Bacteria</taxon>
        <taxon>Pseudomonadati</taxon>
        <taxon>Pseudomonadota</taxon>
        <taxon>Betaproteobacteria</taxon>
        <taxon>Burkholderiales</taxon>
        <taxon>Burkholderiaceae</taxon>
        <taxon>Paraburkholderia</taxon>
    </lineage>
</organism>
<dbReference type="Gene3D" id="2.40.160.10">
    <property type="entry name" value="Porin"/>
    <property type="match status" value="1"/>
</dbReference>
<dbReference type="SUPFAM" id="SSF56935">
    <property type="entry name" value="Porins"/>
    <property type="match status" value="1"/>
</dbReference>
<dbReference type="Proteomes" id="UP000656319">
    <property type="component" value="Unassembled WGS sequence"/>
</dbReference>
<dbReference type="EMBL" id="CAJHCQ010000014">
    <property type="protein sequence ID" value="CAD6550791.1"/>
    <property type="molecule type" value="Genomic_DNA"/>
</dbReference>
<name>A0ABN7I371_9BURK</name>
<keyword evidence="3" id="KW-1185">Reference proteome</keyword>
<evidence type="ECO:0000313" key="3">
    <source>
        <dbReference type="Proteomes" id="UP000656319"/>
    </source>
</evidence>
<gene>
    <name evidence="2" type="ORF">LMG27952_05069</name>
</gene>
<evidence type="ECO:0000313" key="2">
    <source>
        <dbReference type="EMBL" id="CAD6550791.1"/>
    </source>
</evidence>
<feature type="domain" description="Porin" evidence="1">
    <location>
        <begin position="1"/>
        <end position="215"/>
    </location>
</feature>
<dbReference type="Pfam" id="PF13609">
    <property type="entry name" value="Porin_4"/>
    <property type="match status" value="1"/>
</dbReference>
<reference evidence="2 3" key="1">
    <citation type="submission" date="2020-10" db="EMBL/GenBank/DDBJ databases">
        <authorList>
            <person name="Peeters C."/>
        </authorList>
    </citation>
    <scope>NUCLEOTIDE SEQUENCE [LARGE SCALE GENOMIC DNA]</scope>
    <source>
        <strain evidence="2 3">LMG 27952</strain>
    </source>
</reference>
<dbReference type="InterPro" id="IPR033900">
    <property type="entry name" value="Gram_neg_porin_domain"/>
</dbReference>
<evidence type="ECO:0000259" key="1">
    <source>
        <dbReference type="Pfam" id="PF13609"/>
    </source>
</evidence>
<dbReference type="CDD" id="cd00342">
    <property type="entry name" value="gram_neg_porins"/>
    <property type="match status" value="1"/>
</dbReference>
<dbReference type="InterPro" id="IPR023614">
    <property type="entry name" value="Porin_dom_sf"/>
</dbReference>
<accession>A0ABN7I371</accession>
<sequence>MGRDTSVLDDTLGPYTASMLVYGPGYPSIHPGNYDHVFGTQYNSVTKYVSSPIGGVTFRLSAALGGQPGSIVQSSSFDGGISYVAGPLSLGLGAQREYGVNGGDVLLQPQANPFGLSGNPLSHQDSYGFGGSYDFGFLFAHALITQAHIYGSGSIGRTYEVGMKSKFSPFLIFGLNYNRTLVRKKAGMGIISASADYYLSKTTDLYFLVAHEDVTGTSASGAPMVAQMVIFSPSSGRSQTAVHMGVRHLF</sequence>
<proteinExistence type="predicted"/>
<comment type="caution">
    <text evidence="2">The sequence shown here is derived from an EMBL/GenBank/DDBJ whole genome shotgun (WGS) entry which is preliminary data.</text>
</comment>
<protein>
    <recommendedName>
        <fullName evidence="1">Porin domain-containing protein</fullName>
    </recommendedName>
</protein>